<comment type="caution">
    <text evidence="3">The sequence shown here is derived from an EMBL/GenBank/DDBJ whole genome shotgun (WGS) entry which is preliminary data.</text>
</comment>
<dbReference type="GO" id="GO:0008270">
    <property type="term" value="F:zinc ion binding"/>
    <property type="evidence" value="ECO:0007669"/>
    <property type="project" value="TreeGrafter"/>
</dbReference>
<dbReference type="eggNOG" id="COG3880">
    <property type="taxonomic scope" value="Bacteria"/>
</dbReference>
<evidence type="ECO:0000313" key="4">
    <source>
        <dbReference type="Proteomes" id="UP000027822"/>
    </source>
</evidence>
<evidence type="ECO:0000313" key="3">
    <source>
        <dbReference type="EMBL" id="KEK17748.1"/>
    </source>
</evidence>
<dbReference type="AlphaFoldDB" id="A0A073K633"/>
<evidence type="ECO:0000259" key="2">
    <source>
        <dbReference type="PROSITE" id="PS50151"/>
    </source>
</evidence>
<dbReference type="GO" id="GO:0046870">
    <property type="term" value="F:cadmium ion binding"/>
    <property type="evidence" value="ECO:0007669"/>
    <property type="project" value="TreeGrafter"/>
</dbReference>
<reference evidence="3 4" key="1">
    <citation type="submission" date="2014-06" db="EMBL/GenBank/DDBJ databases">
        <title>Draft genome sequence of Bacillus manliponensis JCM 15802 (MCCC 1A00708).</title>
        <authorList>
            <person name="Lai Q."/>
            <person name="Liu Y."/>
            <person name="Shao Z."/>
        </authorList>
    </citation>
    <scope>NUCLEOTIDE SEQUENCE [LARGE SCALE GENOMIC DNA]</scope>
    <source>
        <strain evidence="3 4">JCM 15802</strain>
    </source>
</reference>
<dbReference type="RefSeq" id="WP_034642667.1">
    <property type="nucleotide sequence ID" value="NZ_CBCSJC010000024.1"/>
</dbReference>
<dbReference type="PROSITE" id="PS50151">
    <property type="entry name" value="UVR"/>
    <property type="match status" value="1"/>
</dbReference>
<proteinExistence type="predicted"/>
<dbReference type="SUPFAM" id="SSF46600">
    <property type="entry name" value="C-terminal UvrC-binding domain of UvrB"/>
    <property type="match status" value="1"/>
</dbReference>
<dbReference type="PANTHER" id="PTHR38430:SF1">
    <property type="entry name" value="PROTEIN-ARGININE KINASE ACTIVATOR PROTEIN"/>
    <property type="match status" value="1"/>
</dbReference>
<dbReference type="InterPro" id="IPR025542">
    <property type="entry name" value="YacH"/>
</dbReference>
<dbReference type="InterPro" id="IPR001943">
    <property type="entry name" value="UVR_dom"/>
</dbReference>
<gene>
    <name evidence="3" type="ORF">BAMA_11655</name>
</gene>
<name>A0A073K633_9BACI</name>
<dbReference type="STRING" id="574376.BAMA_11655"/>
<dbReference type="PIRSF" id="PIRSF015034">
    <property type="entry name" value="YacH"/>
    <property type="match status" value="1"/>
</dbReference>
<dbReference type="GO" id="GO:0050897">
    <property type="term" value="F:cobalt ion binding"/>
    <property type="evidence" value="ECO:0007669"/>
    <property type="project" value="TreeGrafter"/>
</dbReference>
<feature type="coiled-coil region" evidence="1">
    <location>
        <begin position="135"/>
        <end position="181"/>
    </location>
</feature>
<dbReference type="InterPro" id="IPR036876">
    <property type="entry name" value="UVR_dom_sf"/>
</dbReference>
<dbReference type="OrthoDB" id="9788704at2"/>
<dbReference type="Pfam" id="PF02151">
    <property type="entry name" value="UVR"/>
    <property type="match status" value="1"/>
</dbReference>
<accession>A0A073K633</accession>
<keyword evidence="4" id="KW-1185">Reference proteome</keyword>
<organism evidence="3 4">
    <name type="scientific">Bacillus manliponensis</name>
    <dbReference type="NCBI Taxonomy" id="574376"/>
    <lineage>
        <taxon>Bacteria</taxon>
        <taxon>Bacillati</taxon>
        <taxon>Bacillota</taxon>
        <taxon>Bacilli</taxon>
        <taxon>Bacillales</taxon>
        <taxon>Bacillaceae</taxon>
        <taxon>Bacillus</taxon>
        <taxon>Bacillus cereus group</taxon>
    </lineage>
</organism>
<dbReference type="GO" id="GO:1990170">
    <property type="term" value="P:stress response to cadmium ion"/>
    <property type="evidence" value="ECO:0007669"/>
    <property type="project" value="TreeGrafter"/>
</dbReference>
<dbReference type="GO" id="GO:0005507">
    <property type="term" value="F:copper ion binding"/>
    <property type="evidence" value="ECO:0007669"/>
    <property type="project" value="TreeGrafter"/>
</dbReference>
<protein>
    <recommendedName>
        <fullName evidence="2">UVR domain-containing protein</fullName>
    </recommendedName>
</protein>
<keyword evidence="1" id="KW-0175">Coiled coil</keyword>
<dbReference type="GO" id="GO:1990169">
    <property type="term" value="P:stress response to copper ion"/>
    <property type="evidence" value="ECO:0007669"/>
    <property type="project" value="TreeGrafter"/>
</dbReference>
<feature type="domain" description="UVR" evidence="2">
    <location>
        <begin position="139"/>
        <end position="174"/>
    </location>
</feature>
<dbReference type="EMBL" id="JOTN01000023">
    <property type="protein sequence ID" value="KEK17748.1"/>
    <property type="molecule type" value="Genomic_DNA"/>
</dbReference>
<dbReference type="Proteomes" id="UP000027822">
    <property type="component" value="Unassembled WGS sequence"/>
</dbReference>
<sequence length="182" mass="20865">MICQNCNSKQATLHFTKVINGKKAEVHLCQQCAGESGYTSFFQSSSSSFSFQDLLAGLLNGEQPKFEKPAAQFIEPQVLQCQICHTTYEQFANRGRFGCSNCYETFKGKLKPMLKRLHGGYINHHGKIPKRIGGNIRLKKELHDLKQKLKQCIEQEAFEEAATVRDEMRHIETRLSEHREEE</sequence>
<dbReference type="PANTHER" id="PTHR38430">
    <property type="entry name" value="PROTEIN-ARGININE KINASE ACTIVATOR PROTEIN"/>
    <property type="match status" value="1"/>
</dbReference>
<evidence type="ECO:0000256" key="1">
    <source>
        <dbReference type="SAM" id="Coils"/>
    </source>
</evidence>